<evidence type="ECO:0000256" key="4">
    <source>
        <dbReference type="ARBA" id="ARBA00022723"/>
    </source>
</evidence>
<feature type="compositionally biased region" description="Polar residues" evidence="15">
    <location>
        <begin position="473"/>
        <end position="487"/>
    </location>
</feature>
<feature type="compositionally biased region" description="Basic and acidic residues" evidence="15">
    <location>
        <begin position="900"/>
        <end position="910"/>
    </location>
</feature>
<keyword evidence="5" id="KW-0677">Repeat</keyword>
<dbReference type="GO" id="GO:0008270">
    <property type="term" value="F:zinc ion binding"/>
    <property type="evidence" value="ECO:0007669"/>
    <property type="project" value="UniProtKB-KW"/>
</dbReference>
<dbReference type="GO" id="GO:0070531">
    <property type="term" value="C:BRCA1-A complex"/>
    <property type="evidence" value="ECO:0007669"/>
    <property type="project" value="TreeGrafter"/>
</dbReference>
<dbReference type="InterPro" id="IPR036420">
    <property type="entry name" value="BRCT_dom_sf"/>
</dbReference>
<keyword evidence="14" id="KW-0175">Coiled coil</keyword>
<dbReference type="SUPFAM" id="SSF52113">
    <property type="entry name" value="BRCT domain"/>
    <property type="match status" value="1"/>
</dbReference>
<keyword evidence="7 13" id="KW-0863">Zinc-finger</keyword>
<dbReference type="SUPFAM" id="SSF57850">
    <property type="entry name" value="RING/U-box"/>
    <property type="match status" value="1"/>
</dbReference>
<feature type="domain" description="RING-type" evidence="16">
    <location>
        <begin position="20"/>
        <end position="60"/>
    </location>
</feature>
<feature type="region of interest" description="Disordered" evidence="15">
    <location>
        <begin position="117"/>
        <end position="177"/>
    </location>
</feature>
<dbReference type="SMART" id="SM00292">
    <property type="entry name" value="BRCT"/>
    <property type="match status" value="2"/>
</dbReference>
<keyword evidence="11" id="KW-0131">Cell cycle</keyword>
<evidence type="ECO:0000256" key="2">
    <source>
        <dbReference type="ARBA" id="ARBA00004286"/>
    </source>
</evidence>
<dbReference type="InterPro" id="IPR013083">
    <property type="entry name" value="Znf_RING/FYVE/PHD"/>
</dbReference>
<dbReference type="PROSITE" id="PS50172">
    <property type="entry name" value="BRCT"/>
    <property type="match status" value="2"/>
</dbReference>
<evidence type="ECO:0000256" key="3">
    <source>
        <dbReference type="ARBA" id="ARBA00022454"/>
    </source>
</evidence>
<dbReference type="InterPro" id="IPR031099">
    <property type="entry name" value="BRCA1-associated"/>
</dbReference>
<feature type="coiled-coil region" evidence="14">
    <location>
        <begin position="836"/>
        <end position="863"/>
    </location>
</feature>
<evidence type="ECO:0000256" key="1">
    <source>
        <dbReference type="ARBA" id="ARBA00004123"/>
    </source>
</evidence>
<comment type="caution">
    <text evidence="18">The sequence shown here is derived from an EMBL/GenBank/DDBJ whole genome shotgun (WGS) entry which is preliminary data.</text>
</comment>
<evidence type="ECO:0000256" key="5">
    <source>
        <dbReference type="ARBA" id="ARBA00022737"/>
    </source>
</evidence>
<dbReference type="GO" id="GO:0031436">
    <property type="term" value="C:BRCA1-BARD1 complex"/>
    <property type="evidence" value="ECO:0007669"/>
    <property type="project" value="TreeGrafter"/>
</dbReference>
<dbReference type="GO" id="GO:0000724">
    <property type="term" value="P:double-strand break repair via homologous recombination"/>
    <property type="evidence" value="ECO:0007669"/>
    <property type="project" value="TreeGrafter"/>
</dbReference>
<feature type="domain" description="BRCT" evidence="17">
    <location>
        <begin position="1059"/>
        <end position="1158"/>
    </location>
</feature>
<evidence type="ECO:0000256" key="9">
    <source>
        <dbReference type="ARBA" id="ARBA00023204"/>
    </source>
</evidence>
<dbReference type="PROSITE" id="PS50089">
    <property type="entry name" value="ZF_RING_2"/>
    <property type="match status" value="1"/>
</dbReference>
<comment type="subcellular location">
    <subcellularLocation>
        <location evidence="2">Chromosome</location>
    </subcellularLocation>
    <subcellularLocation>
        <location evidence="1">Nucleus</location>
    </subcellularLocation>
</comment>
<evidence type="ECO:0000313" key="18">
    <source>
        <dbReference type="EMBL" id="CAL5131475.1"/>
    </source>
</evidence>
<protein>
    <recommendedName>
        <fullName evidence="12">RING-type E3 ubiquitin transferase BRCA1</fullName>
    </recommendedName>
</protein>
<evidence type="ECO:0000259" key="17">
    <source>
        <dbReference type="PROSITE" id="PS50172"/>
    </source>
</evidence>
<name>A0AAV2T4Z3_CALDB</name>
<accession>A0AAV2T4Z3</accession>
<dbReference type="GO" id="GO:0005694">
    <property type="term" value="C:chromosome"/>
    <property type="evidence" value="ECO:0007669"/>
    <property type="project" value="UniProtKB-SubCell"/>
</dbReference>
<keyword evidence="6" id="KW-0227">DNA damage</keyword>
<keyword evidence="4" id="KW-0479">Metal-binding</keyword>
<evidence type="ECO:0000256" key="12">
    <source>
        <dbReference type="ARBA" id="ARBA00031556"/>
    </source>
</evidence>
<dbReference type="InterPro" id="IPR017907">
    <property type="entry name" value="Znf_RING_CS"/>
</dbReference>
<evidence type="ECO:0000256" key="13">
    <source>
        <dbReference type="PROSITE-ProRule" id="PRU00175"/>
    </source>
</evidence>
<evidence type="ECO:0000256" key="7">
    <source>
        <dbReference type="ARBA" id="ARBA00022771"/>
    </source>
</evidence>
<feature type="region of interest" description="Disordered" evidence="15">
    <location>
        <begin position="240"/>
        <end position="307"/>
    </location>
</feature>
<proteinExistence type="predicted"/>
<evidence type="ECO:0000256" key="15">
    <source>
        <dbReference type="SAM" id="MobiDB-lite"/>
    </source>
</evidence>
<dbReference type="PROSITE" id="PS00518">
    <property type="entry name" value="ZF_RING_1"/>
    <property type="match status" value="1"/>
</dbReference>
<dbReference type="Gene3D" id="3.40.50.10190">
    <property type="entry name" value="BRCT domain"/>
    <property type="match status" value="2"/>
</dbReference>
<feature type="region of interest" description="Disordered" evidence="15">
    <location>
        <begin position="755"/>
        <end position="786"/>
    </location>
</feature>
<dbReference type="InterPro" id="IPR001841">
    <property type="entry name" value="Znf_RING"/>
</dbReference>
<dbReference type="EMBL" id="CAXLJL010000095">
    <property type="protein sequence ID" value="CAL5131475.1"/>
    <property type="molecule type" value="Genomic_DNA"/>
</dbReference>
<keyword evidence="3" id="KW-0158">Chromosome</keyword>
<dbReference type="Pfam" id="PF00097">
    <property type="entry name" value="zf-C3HC4"/>
    <property type="match status" value="1"/>
</dbReference>
<feature type="region of interest" description="Disordered" evidence="15">
    <location>
        <begin position="471"/>
        <end position="496"/>
    </location>
</feature>
<dbReference type="PANTHER" id="PTHR13763">
    <property type="entry name" value="BREAST CANCER TYPE 1 SUSCEPTIBILITY PROTEIN BRCA1"/>
    <property type="match status" value="1"/>
</dbReference>
<evidence type="ECO:0000256" key="10">
    <source>
        <dbReference type="ARBA" id="ARBA00023242"/>
    </source>
</evidence>
<dbReference type="PANTHER" id="PTHR13763:SF0">
    <property type="entry name" value="BREAST CANCER TYPE 1 SUSCEPTIBILITY PROTEIN"/>
    <property type="match status" value="1"/>
</dbReference>
<dbReference type="Gene3D" id="3.30.40.10">
    <property type="entry name" value="Zinc/RING finger domain, C3HC4 (zinc finger)"/>
    <property type="match status" value="1"/>
</dbReference>
<evidence type="ECO:0000313" key="19">
    <source>
        <dbReference type="Proteomes" id="UP001497525"/>
    </source>
</evidence>
<sequence length="1336" mass="146187">MTLHSDVENCLSIIKQFLLCPICLDDCRNPVITPCAHKFCKFCIEQHLSQKRQAKCPICNRNFTRRSLKVSEKITLIVQGCEAVISTYESDAHTTLIPTNLPSSYLHLSQELTQRPVIQDGSTAQESSSSRKIPAGKSTVSPPCKAKKPRSRILLGTSARNKRTGRKSLPLPTASDDELLTQPMLNSNSNHVKPAADPCPKRTNEELCDLFTLTQLTQPMENSFEFSAVEGMRGFPPEKELKTLDRRSGPSACDPTDSPQTDRDNPKPPNIRTVPSLPPLPPSDVQTKKTKKSGSRSESSKAHIIFRKRRQLSSSALSDLPVKRVTKENSAHAILTKTHEVICRVQSSLSRLGSSESIGPHSTSRISTSIITETSSVGRSLKRQPSASYSVRSWPMKHATTPKSIEARNRLLKKYGLTRRSVFPPAPSGSYLSLKSPGWSRWRSMYRDLKRRSSTFRLRFRSLSASREDFQDQLRTNVPPSTETSVMGNKPKLGHKKRKTISILPKNSGSILRRSKRIKNSQSAECRLSDAVVGAPGSPESLFSRPMKAPSLANFPSRQSKEPCKFVLPLHRLLSSDRLKEFSSSIPKLNNFLADSKMPQSDAVTSTTAKTFELPVHQPLVSPAGLSRESICSNGTDDLLRLPSALWCQQLHCNVCGATQLTPASSRRSSNLSSLHVPDISCSLSSNYWQAEDPGDTLFTECTLDHLVNINRPFLAPHKAFNDIGCQTGDAERTPSKSHVCSQVARIVTGDAVPHTVTNTREPSDREAETCSADQIQEKGKNAPPQPCVTLSPLKSPNKLMVNSDKTSEQAGPVGSPDAVMTVQASCSEIMPTVDRERLMHECNQLEAVVAALQQQLEAQAGEMSPQSAEELLRAAGTEPADDDFDMGLVKGSGNSDRSNSQHKDNDLRVQPELTVSSTVVPGQQEQENPPLVSDPAPNIASEGCVLDAVDVIPSSQLDEDNDSPTLAPVRSTVQALPISTSKVAALNRVEPSQPPSSFSAIMSEIIPPTLLSAGSEDKGQNEQPTLHPLSLETEITQCPETNMISQSPSVNTDVPSNVSHSRIASRAIAVTGSNLSGNEIALVHQFCKRFGLSEHSRFIPGQTTHIVMMEEPDRPRVVKRTLKYFMGILNRAWIVNTEWIRRSLAANEVVDESPYEIEGDTVCGDCHEGPRRGRLNVPAQPQLASRSKLALSSHLGLPGAVTSDHRPFAGLWLCAFGSLGLLTLPDFISLAVDGGAQRVFENPEELALAADTFVKARSGQLVGVSRPKAIILTNNSSPHFSVTKCQDLYQLYGIPVISVDWMLNCISLYRRIPISQAYRICPAPQQIPGSGRQVR</sequence>
<reference evidence="18" key="1">
    <citation type="submission" date="2024-06" db="EMBL/GenBank/DDBJ databases">
        <authorList>
            <person name="Liu X."/>
            <person name="Lenzi L."/>
            <person name="Haldenby T S."/>
            <person name="Uol C."/>
        </authorList>
    </citation>
    <scope>NUCLEOTIDE SEQUENCE</scope>
</reference>
<evidence type="ECO:0000256" key="6">
    <source>
        <dbReference type="ARBA" id="ARBA00022763"/>
    </source>
</evidence>
<keyword evidence="8" id="KW-0862">Zinc</keyword>
<organism evidence="18 19">
    <name type="scientific">Calicophoron daubneyi</name>
    <name type="common">Rumen fluke</name>
    <name type="synonym">Paramphistomum daubneyi</name>
    <dbReference type="NCBI Taxonomy" id="300641"/>
    <lineage>
        <taxon>Eukaryota</taxon>
        <taxon>Metazoa</taxon>
        <taxon>Spiralia</taxon>
        <taxon>Lophotrochozoa</taxon>
        <taxon>Platyhelminthes</taxon>
        <taxon>Trematoda</taxon>
        <taxon>Digenea</taxon>
        <taxon>Plagiorchiida</taxon>
        <taxon>Pronocephalata</taxon>
        <taxon>Paramphistomoidea</taxon>
        <taxon>Paramphistomidae</taxon>
        <taxon>Calicophoron</taxon>
    </lineage>
</organism>
<dbReference type="Proteomes" id="UP001497525">
    <property type="component" value="Unassembled WGS sequence"/>
</dbReference>
<keyword evidence="9" id="KW-0234">DNA repair</keyword>
<dbReference type="GO" id="GO:0045944">
    <property type="term" value="P:positive regulation of transcription by RNA polymerase II"/>
    <property type="evidence" value="ECO:0007669"/>
    <property type="project" value="TreeGrafter"/>
</dbReference>
<evidence type="ECO:0000259" key="16">
    <source>
        <dbReference type="PROSITE" id="PS50089"/>
    </source>
</evidence>
<dbReference type="GO" id="GO:0004842">
    <property type="term" value="F:ubiquitin-protein transferase activity"/>
    <property type="evidence" value="ECO:0007669"/>
    <property type="project" value="TreeGrafter"/>
</dbReference>
<dbReference type="InterPro" id="IPR018957">
    <property type="entry name" value="Znf_C3HC4_RING-type"/>
</dbReference>
<evidence type="ECO:0000256" key="11">
    <source>
        <dbReference type="ARBA" id="ARBA00023306"/>
    </source>
</evidence>
<feature type="compositionally biased region" description="Polar residues" evidence="15">
    <location>
        <begin position="120"/>
        <end position="131"/>
    </location>
</feature>
<evidence type="ECO:0000256" key="14">
    <source>
        <dbReference type="SAM" id="Coils"/>
    </source>
</evidence>
<gene>
    <name evidence="18" type="ORF">CDAUBV1_LOCUS3897</name>
</gene>
<feature type="region of interest" description="Disordered" evidence="15">
    <location>
        <begin position="879"/>
        <end position="912"/>
    </location>
</feature>
<keyword evidence="10" id="KW-0539">Nucleus</keyword>
<feature type="domain" description="BRCT" evidence="17">
    <location>
        <begin position="1271"/>
        <end position="1320"/>
    </location>
</feature>
<evidence type="ECO:0000256" key="8">
    <source>
        <dbReference type="ARBA" id="ARBA00022833"/>
    </source>
</evidence>
<dbReference type="SMART" id="SM00184">
    <property type="entry name" value="RING"/>
    <property type="match status" value="1"/>
</dbReference>
<dbReference type="InterPro" id="IPR001357">
    <property type="entry name" value="BRCT_dom"/>
</dbReference>